<feature type="compositionally biased region" description="Polar residues" evidence="1">
    <location>
        <begin position="71"/>
        <end position="80"/>
    </location>
</feature>
<dbReference type="EMBL" id="JAQNDK010000007">
    <property type="protein sequence ID" value="MDC0685736.1"/>
    <property type="molecule type" value="Genomic_DNA"/>
</dbReference>
<keyword evidence="5" id="KW-1185">Reference proteome</keyword>
<organism evidence="4 5">
    <name type="scientific">Sorangium atrum</name>
    <dbReference type="NCBI Taxonomy" id="2995308"/>
    <lineage>
        <taxon>Bacteria</taxon>
        <taxon>Pseudomonadati</taxon>
        <taxon>Myxococcota</taxon>
        <taxon>Polyangia</taxon>
        <taxon>Polyangiales</taxon>
        <taxon>Polyangiaceae</taxon>
        <taxon>Sorangium</taxon>
    </lineage>
</organism>
<keyword evidence="2" id="KW-1133">Transmembrane helix</keyword>
<evidence type="ECO:0000259" key="3">
    <source>
        <dbReference type="Pfam" id="PF00149"/>
    </source>
</evidence>
<feature type="transmembrane region" description="Helical" evidence="2">
    <location>
        <begin position="21"/>
        <end position="46"/>
    </location>
</feature>
<dbReference type="RefSeq" id="WP_272104199.1">
    <property type="nucleotide sequence ID" value="NZ_JAQNDK010000007.1"/>
</dbReference>
<dbReference type="Proteomes" id="UP001217485">
    <property type="component" value="Unassembled WGS sequence"/>
</dbReference>
<sequence length="374" mass="39543">METQGDRDQQKEPRKAPLARMFGLAVSVIVLALSMGTGVSACAGAGGDERANDDPQGVYDGQEEEGALEPSETTSAALNGTVSTDPNLKIAFIGDTGTGSSFTSVLNLVLSEGAAAVVVNGDMSYSANPTTWWNQVESVLGTTFPVFISRGNHDDSSWSGYLPKAANHLGGATRVAGAHDANYKTTFRGLVLVTAKKGDNGATHITPFLDTDTHIWKICQWHQNQAAMQVGGKGDEMGWDVYETCRKQGAIIQTGHEHSYERTRTLTNMTSQTVDPTCNGAGVLCVGGDGTNGRTFVTVAGLGGNSIRTQTRCTPTTFPYGCSNTWGFIYTSNQSANYGAQFITFNVGGNPKAATGYFKTISGTTAETFSITHD</sequence>
<dbReference type="SUPFAM" id="SSF56300">
    <property type="entry name" value="Metallo-dependent phosphatases"/>
    <property type="match status" value="1"/>
</dbReference>
<keyword evidence="2" id="KW-0812">Transmembrane</keyword>
<name>A0ABT5CH24_9BACT</name>
<evidence type="ECO:0000256" key="1">
    <source>
        <dbReference type="SAM" id="MobiDB-lite"/>
    </source>
</evidence>
<comment type="caution">
    <text evidence="4">The sequence shown here is derived from an EMBL/GenBank/DDBJ whole genome shotgun (WGS) entry which is preliminary data.</text>
</comment>
<feature type="region of interest" description="Disordered" evidence="1">
    <location>
        <begin position="46"/>
        <end position="80"/>
    </location>
</feature>
<evidence type="ECO:0000313" key="4">
    <source>
        <dbReference type="EMBL" id="MDC0685736.1"/>
    </source>
</evidence>
<dbReference type="InterPro" id="IPR004843">
    <property type="entry name" value="Calcineurin-like_PHP"/>
</dbReference>
<evidence type="ECO:0000313" key="5">
    <source>
        <dbReference type="Proteomes" id="UP001217485"/>
    </source>
</evidence>
<evidence type="ECO:0000256" key="2">
    <source>
        <dbReference type="SAM" id="Phobius"/>
    </source>
</evidence>
<feature type="domain" description="Calcineurin-like phosphoesterase" evidence="3">
    <location>
        <begin position="88"/>
        <end position="260"/>
    </location>
</feature>
<protein>
    <submittedName>
        <fullName evidence="4">Metallophosphoesterase</fullName>
    </submittedName>
</protein>
<dbReference type="InterPro" id="IPR029052">
    <property type="entry name" value="Metallo-depent_PP-like"/>
</dbReference>
<accession>A0ABT5CH24</accession>
<reference evidence="4 5" key="1">
    <citation type="submission" date="2023-01" db="EMBL/GenBank/DDBJ databases">
        <title>Minimal conservation of predation-associated metabolite biosynthetic gene clusters underscores biosynthetic potential of Myxococcota including descriptions for ten novel species: Archangium lansinium sp. nov., Myxococcus landrumus sp. nov., Nannocystis bai.</title>
        <authorList>
            <person name="Ahearne A."/>
            <person name="Stevens C."/>
            <person name="Dowd S."/>
        </authorList>
    </citation>
    <scope>NUCLEOTIDE SEQUENCE [LARGE SCALE GENOMIC DNA]</scope>
    <source>
        <strain evidence="4 5">WIWO2</strain>
    </source>
</reference>
<proteinExistence type="predicted"/>
<dbReference type="Gene3D" id="3.60.21.10">
    <property type="match status" value="1"/>
</dbReference>
<gene>
    <name evidence="4" type="ORF">POL72_48985</name>
</gene>
<keyword evidence="2" id="KW-0472">Membrane</keyword>
<dbReference type="Pfam" id="PF00149">
    <property type="entry name" value="Metallophos"/>
    <property type="match status" value="1"/>
</dbReference>